<gene>
    <name evidence="3" type="ORF">PIIN_06441</name>
</gene>
<name>G4TMG1_SERID</name>
<feature type="region of interest" description="Disordered" evidence="1">
    <location>
        <begin position="135"/>
        <end position="172"/>
    </location>
</feature>
<keyword evidence="4" id="KW-1185">Reference proteome</keyword>
<dbReference type="eggNOG" id="ENOG502SDE5">
    <property type="taxonomic scope" value="Eukaryota"/>
</dbReference>
<protein>
    <submittedName>
        <fullName evidence="3">Uncharacterized protein</fullName>
    </submittedName>
</protein>
<feature type="compositionally biased region" description="Polar residues" evidence="1">
    <location>
        <begin position="432"/>
        <end position="451"/>
    </location>
</feature>
<dbReference type="EMBL" id="CAFZ01000168">
    <property type="protein sequence ID" value="CCA72504.1"/>
    <property type="molecule type" value="Genomic_DNA"/>
</dbReference>
<feature type="compositionally biased region" description="Polar residues" evidence="1">
    <location>
        <begin position="264"/>
        <end position="282"/>
    </location>
</feature>
<organism evidence="3 4">
    <name type="scientific">Serendipita indica (strain DSM 11827)</name>
    <name type="common">Root endophyte fungus</name>
    <name type="synonym">Piriformospora indica</name>
    <dbReference type="NCBI Taxonomy" id="1109443"/>
    <lineage>
        <taxon>Eukaryota</taxon>
        <taxon>Fungi</taxon>
        <taxon>Dikarya</taxon>
        <taxon>Basidiomycota</taxon>
        <taxon>Agaricomycotina</taxon>
        <taxon>Agaricomycetes</taxon>
        <taxon>Sebacinales</taxon>
        <taxon>Serendipitaceae</taxon>
        <taxon>Serendipita</taxon>
    </lineage>
</organism>
<feature type="compositionally biased region" description="Low complexity" evidence="1">
    <location>
        <begin position="135"/>
        <end position="149"/>
    </location>
</feature>
<feature type="region of interest" description="Disordered" evidence="1">
    <location>
        <begin position="250"/>
        <end position="302"/>
    </location>
</feature>
<dbReference type="OMA" id="FGDEHSP"/>
<keyword evidence="2" id="KW-0472">Membrane</keyword>
<evidence type="ECO:0000256" key="1">
    <source>
        <dbReference type="SAM" id="MobiDB-lite"/>
    </source>
</evidence>
<dbReference type="AlphaFoldDB" id="G4TMG1"/>
<feature type="region of interest" description="Disordered" evidence="1">
    <location>
        <begin position="515"/>
        <end position="534"/>
    </location>
</feature>
<feature type="region of interest" description="Disordered" evidence="1">
    <location>
        <begin position="187"/>
        <end position="206"/>
    </location>
</feature>
<feature type="transmembrane region" description="Helical" evidence="2">
    <location>
        <begin position="12"/>
        <end position="32"/>
    </location>
</feature>
<evidence type="ECO:0000256" key="2">
    <source>
        <dbReference type="SAM" id="Phobius"/>
    </source>
</evidence>
<sequence>MRGPKGPNTGAIAGGVVASLVVVGLGFLYLWYRRRQAAAAQAAAYRMPKVEVKPDVVANPDLVLNRPDPLEKPPVQVVVQTEEVPMDPLYPPENPFSDHASIATASDRATNVIPIGIVTPSSASVALSHAESTQTAITPSSIATTTFSAQQASDSPYRQGPAGPIRPQRGPEIDMRLDLSRPTSELLLPPKIPYAPSSRSGASGVSGVSSRASTISTSSSFLNEAPQIVTPKQATFRQVLGVQKAEVVKLSSSPSSPTASLKSHLSTSTLGKPTRSPLSQQAFDAGDANGALDQGSVDPFVDQRDSDVMSTFSDMRSPVDWSSDRPMSAMSNAESIANIASAQRVQLVRPMARGVAETRALLAPPSPSTATPRAADFRSAGQLSPPAQAIPRSFDEDQRMSLSSVALTNRTSTTDSILEAFPFVPPSPISMHHSQPNTPMQRSFQQQQQAGPTHVPSDHRPGRATLGMSTASAVSSGLGQFPFQIDRASVSGSSDRDARASLDTVVLSRDVAEYPLPFAGPNTPTASHPDQKRG</sequence>
<feature type="compositionally biased region" description="Low complexity" evidence="1">
    <location>
        <begin position="250"/>
        <end position="263"/>
    </location>
</feature>
<dbReference type="STRING" id="1109443.G4TMG1"/>
<dbReference type="Proteomes" id="UP000007148">
    <property type="component" value="Unassembled WGS sequence"/>
</dbReference>
<evidence type="ECO:0000313" key="3">
    <source>
        <dbReference type="EMBL" id="CCA72504.1"/>
    </source>
</evidence>
<keyword evidence="2" id="KW-1133">Transmembrane helix</keyword>
<dbReference type="InParanoid" id="G4TMG1"/>
<feature type="region of interest" description="Disordered" evidence="1">
    <location>
        <begin position="427"/>
        <end position="465"/>
    </location>
</feature>
<reference evidence="3 4" key="1">
    <citation type="journal article" date="2011" name="PLoS Pathog.">
        <title>Endophytic Life Strategies Decoded by Genome and Transcriptome Analyses of the Mutualistic Root Symbiont Piriformospora indica.</title>
        <authorList>
            <person name="Zuccaro A."/>
            <person name="Lahrmann U."/>
            <person name="Guldener U."/>
            <person name="Langen G."/>
            <person name="Pfiffi S."/>
            <person name="Biedenkopf D."/>
            <person name="Wong P."/>
            <person name="Samans B."/>
            <person name="Grimm C."/>
            <person name="Basiewicz M."/>
            <person name="Murat C."/>
            <person name="Martin F."/>
            <person name="Kogel K.H."/>
        </authorList>
    </citation>
    <scope>NUCLEOTIDE SEQUENCE [LARGE SCALE GENOMIC DNA]</scope>
    <source>
        <strain evidence="3 4">DSM 11827</strain>
    </source>
</reference>
<proteinExistence type="predicted"/>
<dbReference type="OrthoDB" id="2402916at2759"/>
<accession>G4TMG1</accession>
<dbReference type="HOGENOM" id="CLU_510083_0_0_1"/>
<comment type="caution">
    <text evidence="3">The sequence shown here is derived from an EMBL/GenBank/DDBJ whole genome shotgun (WGS) entry which is preliminary data.</text>
</comment>
<feature type="compositionally biased region" description="Low complexity" evidence="1">
    <location>
        <begin position="197"/>
        <end position="206"/>
    </location>
</feature>
<evidence type="ECO:0000313" key="4">
    <source>
        <dbReference type="Proteomes" id="UP000007148"/>
    </source>
</evidence>
<keyword evidence="2" id="KW-0812">Transmembrane</keyword>